<feature type="region of interest" description="Disordered" evidence="1">
    <location>
        <begin position="233"/>
        <end position="286"/>
    </location>
</feature>
<evidence type="ECO:0000313" key="4">
    <source>
        <dbReference type="EMBL" id="KAK7735077.1"/>
    </source>
</evidence>
<protein>
    <submittedName>
        <fullName evidence="4">Uncharacterized protein</fullName>
    </submittedName>
</protein>
<evidence type="ECO:0000313" key="5">
    <source>
        <dbReference type="Proteomes" id="UP001430848"/>
    </source>
</evidence>
<dbReference type="PANTHER" id="PTHR36855">
    <property type="entry name" value="CHROMOSOME 10, WHOLE GENOME SHOTGUN SEQUENCE"/>
    <property type="match status" value="1"/>
</dbReference>
<feature type="domain" description="Peroxisomal membrane protein PEX14-like KPWE" evidence="2">
    <location>
        <begin position="201"/>
        <end position="249"/>
    </location>
</feature>
<reference evidence="4 5" key="1">
    <citation type="submission" date="2024-02" db="EMBL/GenBank/DDBJ databases">
        <title>De novo assembly and annotation of 12 fungi associated with fruit tree decline syndrome in Ontario, Canada.</title>
        <authorList>
            <person name="Sulman M."/>
            <person name="Ellouze W."/>
            <person name="Ilyukhin E."/>
        </authorList>
    </citation>
    <scope>NUCLEOTIDE SEQUENCE [LARGE SCALE GENOMIC DNA]</scope>
    <source>
        <strain evidence="4 5">M169</strain>
    </source>
</reference>
<proteinExistence type="predicted"/>
<name>A0ABR1PF29_DIAER</name>
<dbReference type="Proteomes" id="UP001430848">
    <property type="component" value="Unassembled WGS sequence"/>
</dbReference>
<feature type="compositionally biased region" description="Basic and acidic residues" evidence="1">
    <location>
        <begin position="245"/>
        <end position="254"/>
    </location>
</feature>
<sequence length="286" mass="30952">MTMADPNGAEASAPAPAQEADYAYRSFHEYRWDLDKDFLGGLVLALGGYHALAQTASQADIVMHSRIFYYARISGTTIPYAGYRHWLRASYQAAQPARLWEWDLLEALCNHRDRLASSAAGDAASLPTRREEAAAEKARWARALLAEDSPSQARPGTSAGGDGGADESTPSWMAAAPKTELYVDRTLATNDDDGDESSPAYPERFAAIIKAVQTGEPVEGIVEIPDIVARNPTTTPFGSMARPLKPWEKARPDAGTELQAEGEHGLAAQVDEKFPDDNIETDGGRT</sequence>
<evidence type="ECO:0000256" key="1">
    <source>
        <dbReference type="SAM" id="MobiDB-lite"/>
    </source>
</evidence>
<feature type="region of interest" description="Disordered" evidence="1">
    <location>
        <begin position="145"/>
        <end position="175"/>
    </location>
</feature>
<feature type="domain" description="PEX14-like helix-turn-helix" evidence="3">
    <location>
        <begin position="23"/>
        <end position="89"/>
    </location>
</feature>
<dbReference type="PANTHER" id="PTHR36855:SF1">
    <property type="entry name" value="PEROXISOME MEMBRANE ANCHOR PROTEIN PEX14P N-TERMINAL DOMAIN-CONTAINING PROTEIN"/>
    <property type="match status" value="1"/>
</dbReference>
<organism evidence="4 5">
    <name type="scientific">Diaporthe eres</name>
    <name type="common">Phomopsis oblonga</name>
    <dbReference type="NCBI Taxonomy" id="83184"/>
    <lineage>
        <taxon>Eukaryota</taxon>
        <taxon>Fungi</taxon>
        <taxon>Dikarya</taxon>
        <taxon>Ascomycota</taxon>
        <taxon>Pezizomycotina</taxon>
        <taxon>Sordariomycetes</taxon>
        <taxon>Sordariomycetidae</taxon>
        <taxon>Diaporthales</taxon>
        <taxon>Diaporthaceae</taxon>
        <taxon>Diaporthe</taxon>
        <taxon>Diaporthe eres species complex</taxon>
    </lineage>
</organism>
<dbReference type="InterPro" id="IPR058841">
    <property type="entry name" value="HTH_76"/>
</dbReference>
<gene>
    <name evidence="4" type="ORF">SLS63_004062</name>
</gene>
<feature type="compositionally biased region" description="Basic and acidic residues" evidence="1">
    <location>
        <begin position="270"/>
        <end position="286"/>
    </location>
</feature>
<evidence type="ECO:0000259" key="2">
    <source>
        <dbReference type="Pfam" id="PF17733"/>
    </source>
</evidence>
<keyword evidence="5" id="KW-1185">Reference proteome</keyword>
<dbReference type="Pfam" id="PF25871">
    <property type="entry name" value="HTH_76"/>
    <property type="match status" value="1"/>
</dbReference>
<dbReference type="EMBL" id="JAKNSF020000014">
    <property type="protein sequence ID" value="KAK7735077.1"/>
    <property type="molecule type" value="Genomic_DNA"/>
</dbReference>
<dbReference type="InterPro" id="IPR040554">
    <property type="entry name" value="KPWE_PEX14_dom"/>
</dbReference>
<dbReference type="Pfam" id="PF17733">
    <property type="entry name" value="KPWE_dom"/>
    <property type="match status" value="1"/>
</dbReference>
<comment type="caution">
    <text evidence="4">The sequence shown here is derived from an EMBL/GenBank/DDBJ whole genome shotgun (WGS) entry which is preliminary data.</text>
</comment>
<accession>A0ABR1PF29</accession>
<evidence type="ECO:0000259" key="3">
    <source>
        <dbReference type="Pfam" id="PF25871"/>
    </source>
</evidence>